<keyword evidence="3" id="KW-0808">Transferase</keyword>
<sequence length="399" mass="43548">MIVSIDSQIGCFSMKHIYLDNAAATPIEKGVQEEVDRGMNIYGNPSSFNNIGRQASRELARARLIVARFLDAHQEEIVFTSSGSEANNMAIIGLSLVAPKNRNEIITTPIEHPSVLESVRLLASRGFKVVFAKVDQHGFVDLQDLASKINDRTLLVSVMYANNEIGTVEPINKIGKIVKTFRKKEVKFPVFHVDACQAAGSLNMSVNSLQADLLTLNGSKVGGPRGVGVLYVRKGIVLAPFVLGGGQEKGLRAGTENLPAIMGMAKAIELIKDDESDRLIKLRDYFISKIKGLGLGIVLNGPIDDRRLPNNINISVPKLDSENLLLELDKYGISAGSGSACTSHSVEPSHVLRAIGIEKKYLTGVLRFSTGKQTTKKDIDYVLEVLPKVIQDLKKRYGR</sequence>
<dbReference type="EMBL" id="LBWF01000001">
    <property type="protein sequence ID" value="KKR02582.1"/>
    <property type="molecule type" value="Genomic_DNA"/>
</dbReference>
<evidence type="ECO:0000313" key="10">
    <source>
        <dbReference type="EMBL" id="KKR02582.1"/>
    </source>
</evidence>
<dbReference type="Gene3D" id="3.40.640.10">
    <property type="entry name" value="Type I PLP-dependent aspartate aminotransferase-like (Major domain)"/>
    <property type="match status" value="1"/>
</dbReference>
<evidence type="ECO:0000256" key="6">
    <source>
        <dbReference type="ARBA" id="ARBA00023004"/>
    </source>
</evidence>
<dbReference type="InterPro" id="IPR015424">
    <property type="entry name" value="PyrdxlP-dep_Trfase"/>
</dbReference>
<evidence type="ECO:0000256" key="5">
    <source>
        <dbReference type="ARBA" id="ARBA00022898"/>
    </source>
</evidence>
<comment type="caution">
    <text evidence="10">The sequence shown here is derived from an EMBL/GenBank/DDBJ whole genome shotgun (WGS) entry which is preliminary data.</text>
</comment>
<gene>
    <name evidence="10" type="ORF">UT29_C0001G0062</name>
</gene>
<evidence type="ECO:0000256" key="3">
    <source>
        <dbReference type="ARBA" id="ARBA00022679"/>
    </source>
</evidence>
<dbReference type="InterPro" id="IPR015421">
    <property type="entry name" value="PyrdxlP-dep_Trfase_major"/>
</dbReference>
<dbReference type="GO" id="GO:0051536">
    <property type="term" value="F:iron-sulfur cluster binding"/>
    <property type="evidence" value="ECO:0007669"/>
    <property type="project" value="UniProtKB-KW"/>
</dbReference>
<evidence type="ECO:0000256" key="8">
    <source>
        <dbReference type="ARBA" id="ARBA00050776"/>
    </source>
</evidence>
<dbReference type="PANTHER" id="PTHR11601:SF34">
    <property type="entry name" value="CYSTEINE DESULFURASE"/>
    <property type="match status" value="1"/>
</dbReference>
<evidence type="ECO:0000256" key="2">
    <source>
        <dbReference type="ARBA" id="ARBA00006490"/>
    </source>
</evidence>
<evidence type="ECO:0000259" key="9">
    <source>
        <dbReference type="Pfam" id="PF00266"/>
    </source>
</evidence>
<dbReference type="SUPFAM" id="SSF53383">
    <property type="entry name" value="PLP-dependent transferases"/>
    <property type="match status" value="1"/>
</dbReference>
<evidence type="ECO:0000256" key="4">
    <source>
        <dbReference type="ARBA" id="ARBA00022723"/>
    </source>
</evidence>
<dbReference type="PANTHER" id="PTHR11601">
    <property type="entry name" value="CYSTEINE DESULFURYLASE FAMILY MEMBER"/>
    <property type="match status" value="1"/>
</dbReference>
<comment type="cofactor">
    <cofactor evidence="1">
        <name>pyridoxal 5'-phosphate</name>
        <dbReference type="ChEBI" id="CHEBI:597326"/>
    </cofactor>
</comment>
<dbReference type="AlphaFoldDB" id="A0A0G0QLL2"/>
<dbReference type="GO" id="GO:0046872">
    <property type="term" value="F:metal ion binding"/>
    <property type="evidence" value="ECO:0007669"/>
    <property type="project" value="UniProtKB-KW"/>
</dbReference>
<name>A0A0G0QLL2_YANXG</name>
<keyword evidence="4" id="KW-0479">Metal-binding</keyword>
<dbReference type="PATRIC" id="fig|1619019.3.peg.63"/>
<dbReference type="Proteomes" id="UP000034845">
    <property type="component" value="Unassembled WGS sequence"/>
</dbReference>
<evidence type="ECO:0000313" key="11">
    <source>
        <dbReference type="Proteomes" id="UP000034845"/>
    </source>
</evidence>
<dbReference type="InterPro" id="IPR016454">
    <property type="entry name" value="Cysteine_dSase"/>
</dbReference>
<accession>A0A0G0QLL2</accession>
<protein>
    <submittedName>
        <fullName evidence="10">Cysteine desulfurase</fullName>
    </submittedName>
</protein>
<dbReference type="Gene3D" id="1.10.260.50">
    <property type="match status" value="1"/>
</dbReference>
<dbReference type="GO" id="GO:0031071">
    <property type="term" value="F:cysteine desulfurase activity"/>
    <property type="evidence" value="ECO:0007669"/>
    <property type="project" value="UniProtKB-EC"/>
</dbReference>
<comment type="catalytic activity">
    <reaction evidence="8">
        <text>(sulfur carrier)-H + L-cysteine = (sulfur carrier)-SH + L-alanine</text>
        <dbReference type="Rhea" id="RHEA:43892"/>
        <dbReference type="Rhea" id="RHEA-COMP:14737"/>
        <dbReference type="Rhea" id="RHEA-COMP:14739"/>
        <dbReference type="ChEBI" id="CHEBI:29917"/>
        <dbReference type="ChEBI" id="CHEBI:35235"/>
        <dbReference type="ChEBI" id="CHEBI:57972"/>
        <dbReference type="ChEBI" id="CHEBI:64428"/>
        <dbReference type="EC" id="2.8.1.7"/>
    </reaction>
</comment>
<organism evidence="10 11">
    <name type="scientific">Yanofskybacteria sp. (strain GW2011_GWA1_39_13)</name>
    <dbReference type="NCBI Taxonomy" id="1619019"/>
    <lineage>
        <taxon>Bacteria</taxon>
        <taxon>Candidatus Yanofskyibacteriota</taxon>
    </lineage>
</organism>
<proteinExistence type="inferred from homology"/>
<evidence type="ECO:0000256" key="1">
    <source>
        <dbReference type="ARBA" id="ARBA00001933"/>
    </source>
</evidence>
<keyword evidence="5" id="KW-0663">Pyridoxal phosphate</keyword>
<dbReference type="Gene3D" id="3.90.1150.10">
    <property type="entry name" value="Aspartate Aminotransferase, domain 1"/>
    <property type="match status" value="1"/>
</dbReference>
<evidence type="ECO:0000256" key="7">
    <source>
        <dbReference type="ARBA" id="ARBA00023014"/>
    </source>
</evidence>
<dbReference type="InterPro" id="IPR015422">
    <property type="entry name" value="PyrdxlP-dep_Trfase_small"/>
</dbReference>
<dbReference type="PIRSF" id="PIRSF005572">
    <property type="entry name" value="NifS"/>
    <property type="match status" value="1"/>
</dbReference>
<keyword evidence="6" id="KW-0408">Iron</keyword>
<keyword evidence="7" id="KW-0411">Iron-sulfur</keyword>
<feature type="domain" description="Aminotransferase class V" evidence="9">
    <location>
        <begin position="17"/>
        <end position="382"/>
    </location>
</feature>
<comment type="similarity">
    <text evidence="2">Belongs to the class-V pyridoxal-phosphate-dependent aminotransferase family. NifS/IscS subfamily.</text>
</comment>
<reference evidence="10 11" key="1">
    <citation type="journal article" date="2015" name="Nature">
        <title>rRNA introns, odd ribosomes, and small enigmatic genomes across a large radiation of phyla.</title>
        <authorList>
            <person name="Brown C.T."/>
            <person name="Hug L.A."/>
            <person name="Thomas B.C."/>
            <person name="Sharon I."/>
            <person name="Castelle C.J."/>
            <person name="Singh A."/>
            <person name="Wilkins M.J."/>
            <person name="Williams K.H."/>
            <person name="Banfield J.F."/>
        </authorList>
    </citation>
    <scope>NUCLEOTIDE SEQUENCE [LARGE SCALE GENOMIC DNA]</scope>
    <source>
        <strain evidence="11">GW2011_GWA1_39_13</strain>
    </source>
</reference>
<dbReference type="Pfam" id="PF00266">
    <property type="entry name" value="Aminotran_5"/>
    <property type="match status" value="1"/>
</dbReference>
<dbReference type="InterPro" id="IPR000192">
    <property type="entry name" value="Aminotrans_V_dom"/>
</dbReference>